<feature type="signal peptide" evidence="2">
    <location>
        <begin position="1"/>
        <end position="20"/>
    </location>
</feature>
<feature type="repeat" description="TPR" evidence="1">
    <location>
        <begin position="115"/>
        <end position="148"/>
    </location>
</feature>
<reference evidence="3" key="1">
    <citation type="submission" date="2022-10" db="EMBL/GenBank/DDBJ databases">
        <title>Luteolibacter sp. GHJ8, whole genome shotgun sequencing project.</title>
        <authorList>
            <person name="Zhao G."/>
            <person name="Shen L."/>
        </authorList>
    </citation>
    <scope>NUCLEOTIDE SEQUENCE</scope>
    <source>
        <strain evidence="3">GHJ8</strain>
    </source>
</reference>
<sequence length="249" mass="28320">MKPIFRTLLLCLIPLSLLHAQEKEQEAPKLPHEVAFLNLPEAKRKDYEAKLTEARRLFGEKRVFEALDKAKEASAIFPDDPGLLNLTGACQVEFRNFDKAMADFKKADSLTPDNPEIVFNIAELEFVTKNWEEAERSFTRILVLIPDTDKLRFQLRRLGEFKLLLVKLKLDKAGEAATLAKKYDYLDDSPFPYYAEAAILFSEGKEVEAEAAMARAGRIFQDPSIISSWQDTMIEFGYIKGFFGGDEGK</sequence>
<feature type="repeat" description="TPR" evidence="1">
    <location>
        <begin position="81"/>
        <end position="114"/>
    </location>
</feature>
<dbReference type="SUPFAM" id="SSF48452">
    <property type="entry name" value="TPR-like"/>
    <property type="match status" value="1"/>
</dbReference>
<accession>A0ABT3G740</accession>
<comment type="caution">
    <text evidence="3">The sequence shown here is derived from an EMBL/GenBank/DDBJ whole genome shotgun (WGS) entry which is preliminary data.</text>
</comment>
<protein>
    <recommendedName>
        <fullName evidence="5">Tetratricopeptide repeat protein</fullName>
    </recommendedName>
</protein>
<dbReference type="RefSeq" id="WP_264515228.1">
    <property type="nucleotide sequence ID" value="NZ_JAPDDR010000010.1"/>
</dbReference>
<keyword evidence="1" id="KW-0802">TPR repeat</keyword>
<keyword evidence="2" id="KW-0732">Signal</keyword>
<dbReference type="Gene3D" id="1.25.40.10">
    <property type="entry name" value="Tetratricopeptide repeat domain"/>
    <property type="match status" value="1"/>
</dbReference>
<dbReference type="InterPro" id="IPR011990">
    <property type="entry name" value="TPR-like_helical_dom_sf"/>
</dbReference>
<evidence type="ECO:0000313" key="3">
    <source>
        <dbReference type="EMBL" id="MCW1915672.1"/>
    </source>
</evidence>
<evidence type="ECO:0000313" key="4">
    <source>
        <dbReference type="Proteomes" id="UP001165653"/>
    </source>
</evidence>
<dbReference type="Proteomes" id="UP001165653">
    <property type="component" value="Unassembled WGS sequence"/>
</dbReference>
<dbReference type="Pfam" id="PF14559">
    <property type="entry name" value="TPR_19"/>
    <property type="match status" value="1"/>
</dbReference>
<gene>
    <name evidence="3" type="ORF">OJ996_18950</name>
</gene>
<keyword evidence="4" id="KW-1185">Reference proteome</keyword>
<dbReference type="InterPro" id="IPR019734">
    <property type="entry name" value="TPR_rpt"/>
</dbReference>
<organism evidence="3 4">
    <name type="scientific">Luteolibacter rhizosphaerae</name>
    <dbReference type="NCBI Taxonomy" id="2989719"/>
    <lineage>
        <taxon>Bacteria</taxon>
        <taxon>Pseudomonadati</taxon>
        <taxon>Verrucomicrobiota</taxon>
        <taxon>Verrucomicrobiia</taxon>
        <taxon>Verrucomicrobiales</taxon>
        <taxon>Verrucomicrobiaceae</taxon>
        <taxon>Luteolibacter</taxon>
    </lineage>
</organism>
<evidence type="ECO:0000256" key="2">
    <source>
        <dbReference type="SAM" id="SignalP"/>
    </source>
</evidence>
<dbReference type="SMART" id="SM00028">
    <property type="entry name" value="TPR"/>
    <property type="match status" value="2"/>
</dbReference>
<name>A0ABT3G740_9BACT</name>
<evidence type="ECO:0008006" key="5">
    <source>
        <dbReference type="Google" id="ProtNLM"/>
    </source>
</evidence>
<dbReference type="EMBL" id="JAPDDR010000010">
    <property type="protein sequence ID" value="MCW1915672.1"/>
    <property type="molecule type" value="Genomic_DNA"/>
</dbReference>
<dbReference type="PROSITE" id="PS50005">
    <property type="entry name" value="TPR"/>
    <property type="match status" value="2"/>
</dbReference>
<evidence type="ECO:0000256" key="1">
    <source>
        <dbReference type="PROSITE-ProRule" id="PRU00339"/>
    </source>
</evidence>
<proteinExistence type="predicted"/>
<feature type="chain" id="PRO_5045485152" description="Tetratricopeptide repeat protein" evidence="2">
    <location>
        <begin position="21"/>
        <end position="249"/>
    </location>
</feature>